<gene>
    <name evidence="2" type="ORF">Val02_03490</name>
</gene>
<dbReference type="PANTHER" id="PTHR33164:SF43">
    <property type="entry name" value="HTH-TYPE TRANSCRIPTIONAL REPRESSOR YETL"/>
    <property type="match status" value="1"/>
</dbReference>
<feature type="domain" description="HTH marR-type" evidence="1">
    <location>
        <begin position="9"/>
        <end position="141"/>
    </location>
</feature>
<dbReference type="AlphaFoldDB" id="A0A8J3YG98"/>
<accession>A0A8J3YG98</accession>
<dbReference type="InterPro" id="IPR036388">
    <property type="entry name" value="WH-like_DNA-bd_sf"/>
</dbReference>
<organism evidence="2 3">
    <name type="scientific">Virgisporangium aliadipatigenens</name>
    <dbReference type="NCBI Taxonomy" id="741659"/>
    <lineage>
        <taxon>Bacteria</taxon>
        <taxon>Bacillati</taxon>
        <taxon>Actinomycetota</taxon>
        <taxon>Actinomycetes</taxon>
        <taxon>Micromonosporales</taxon>
        <taxon>Micromonosporaceae</taxon>
        <taxon>Virgisporangium</taxon>
    </lineage>
</organism>
<reference evidence="2" key="1">
    <citation type="submission" date="2021-01" db="EMBL/GenBank/DDBJ databases">
        <title>Whole genome shotgun sequence of Virgisporangium aliadipatigenens NBRC 105644.</title>
        <authorList>
            <person name="Komaki H."/>
            <person name="Tamura T."/>
        </authorList>
    </citation>
    <scope>NUCLEOTIDE SEQUENCE</scope>
    <source>
        <strain evidence="2">NBRC 105644</strain>
    </source>
</reference>
<dbReference type="Proteomes" id="UP000619260">
    <property type="component" value="Unassembled WGS sequence"/>
</dbReference>
<dbReference type="InterPro" id="IPR036390">
    <property type="entry name" value="WH_DNA-bd_sf"/>
</dbReference>
<dbReference type="PROSITE" id="PS50995">
    <property type="entry name" value="HTH_MARR_2"/>
    <property type="match status" value="1"/>
</dbReference>
<sequence>MVSSGHAASGRLGYLLKHAQYRMAELNEKALTPFGVDGRELGVLLVIAGHEPQSQQQVAQRLGVDRTTMVALLDTLERKGLVARRPHPEDRRRNVVELTGAGTETLERATEASDRAEREFLAPLGERGARQLRDALRAVVLPEGQSSIGR</sequence>
<dbReference type="SMART" id="SM00347">
    <property type="entry name" value="HTH_MARR"/>
    <property type="match status" value="1"/>
</dbReference>
<dbReference type="InterPro" id="IPR000835">
    <property type="entry name" value="HTH_MarR-typ"/>
</dbReference>
<evidence type="ECO:0000313" key="2">
    <source>
        <dbReference type="EMBL" id="GIJ43463.1"/>
    </source>
</evidence>
<name>A0A8J3YG98_9ACTN</name>
<proteinExistence type="predicted"/>
<protein>
    <submittedName>
        <fullName evidence="2">MarR family transcriptional regulator</fullName>
    </submittedName>
</protein>
<evidence type="ECO:0000259" key="1">
    <source>
        <dbReference type="PROSITE" id="PS50995"/>
    </source>
</evidence>
<dbReference type="InterPro" id="IPR039422">
    <property type="entry name" value="MarR/SlyA-like"/>
</dbReference>
<comment type="caution">
    <text evidence="2">The sequence shown here is derived from an EMBL/GenBank/DDBJ whole genome shotgun (WGS) entry which is preliminary data.</text>
</comment>
<dbReference type="Gene3D" id="1.10.10.10">
    <property type="entry name" value="Winged helix-like DNA-binding domain superfamily/Winged helix DNA-binding domain"/>
    <property type="match status" value="1"/>
</dbReference>
<dbReference type="SUPFAM" id="SSF46785">
    <property type="entry name" value="Winged helix' DNA-binding domain"/>
    <property type="match status" value="1"/>
</dbReference>
<dbReference type="EMBL" id="BOPF01000002">
    <property type="protein sequence ID" value="GIJ43463.1"/>
    <property type="molecule type" value="Genomic_DNA"/>
</dbReference>
<keyword evidence="3" id="KW-1185">Reference proteome</keyword>
<dbReference type="PANTHER" id="PTHR33164">
    <property type="entry name" value="TRANSCRIPTIONAL REGULATOR, MARR FAMILY"/>
    <property type="match status" value="1"/>
</dbReference>
<dbReference type="Pfam" id="PF12802">
    <property type="entry name" value="MarR_2"/>
    <property type="match status" value="1"/>
</dbReference>
<dbReference type="PRINTS" id="PR00598">
    <property type="entry name" value="HTHMARR"/>
</dbReference>
<evidence type="ECO:0000313" key="3">
    <source>
        <dbReference type="Proteomes" id="UP000619260"/>
    </source>
</evidence>
<dbReference type="GO" id="GO:0006950">
    <property type="term" value="P:response to stress"/>
    <property type="evidence" value="ECO:0007669"/>
    <property type="project" value="TreeGrafter"/>
</dbReference>
<dbReference type="GO" id="GO:0003700">
    <property type="term" value="F:DNA-binding transcription factor activity"/>
    <property type="evidence" value="ECO:0007669"/>
    <property type="project" value="InterPro"/>
</dbReference>